<evidence type="ECO:0000313" key="1">
    <source>
        <dbReference type="EMBL" id="KND95590.1"/>
    </source>
</evidence>
<accession>A0A0L0NPK1</accession>
<dbReference type="VEuPathDB" id="FungiDB:QG37_08129"/>
<protein>
    <submittedName>
        <fullName evidence="1">Uncharacterized protein</fullName>
    </submittedName>
</protein>
<sequence length="92" mass="10010">MIGAVKASRQRIAQDEIMLQVLPEWLICGLDISAPGLQTVRLPKEACELLSGKKGKNVKRRSFHLTALLCSPLSRIPALTAAVLAPGVNWHI</sequence>
<dbReference type="AlphaFoldDB" id="A0A0L0NPK1"/>
<evidence type="ECO:0000313" key="2">
    <source>
        <dbReference type="Proteomes" id="UP000037122"/>
    </source>
</evidence>
<reference evidence="2" key="1">
    <citation type="journal article" date="2015" name="BMC Genomics">
        <title>Draft genome of a commonly misdiagnosed multidrug resistant pathogen Candida auris.</title>
        <authorList>
            <person name="Chatterjee S."/>
            <person name="Alampalli S.V."/>
            <person name="Nageshan R.K."/>
            <person name="Chettiar S.T."/>
            <person name="Joshi S."/>
            <person name="Tatu U.S."/>
        </authorList>
    </citation>
    <scope>NUCLEOTIDE SEQUENCE [LARGE SCALE GENOMIC DNA]</scope>
    <source>
        <strain evidence="2">6684</strain>
    </source>
</reference>
<gene>
    <name evidence="1" type="ORF">QG37_08129</name>
</gene>
<dbReference type="EMBL" id="LGST01000067">
    <property type="protein sequence ID" value="KND95590.1"/>
    <property type="molecule type" value="Genomic_DNA"/>
</dbReference>
<name>A0A0L0NPK1_CANAR</name>
<comment type="caution">
    <text evidence="1">The sequence shown here is derived from an EMBL/GenBank/DDBJ whole genome shotgun (WGS) entry which is preliminary data.</text>
</comment>
<organism evidence="1 2">
    <name type="scientific">Candidozyma auris</name>
    <name type="common">Yeast</name>
    <name type="synonym">Candida auris</name>
    <dbReference type="NCBI Taxonomy" id="498019"/>
    <lineage>
        <taxon>Eukaryota</taxon>
        <taxon>Fungi</taxon>
        <taxon>Dikarya</taxon>
        <taxon>Ascomycota</taxon>
        <taxon>Saccharomycotina</taxon>
        <taxon>Pichiomycetes</taxon>
        <taxon>Metschnikowiaceae</taxon>
        <taxon>Candidozyma</taxon>
    </lineage>
</organism>
<dbReference type="Proteomes" id="UP000037122">
    <property type="component" value="Unassembled WGS sequence"/>
</dbReference>
<proteinExistence type="predicted"/>